<dbReference type="EMBL" id="BLLK01000042">
    <property type="protein sequence ID" value="GFH50834.1"/>
    <property type="molecule type" value="Genomic_DNA"/>
</dbReference>
<evidence type="ECO:0000256" key="1">
    <source>
        <dbReference type="SAM" id="MobiDB-lite"/>
    </source>
</evidence>
<feature type="compositionally biased region" description="Basic residues" evidence="1">
    <location>
        <begin position="319"/>
        <end position="332"/>
    </location>
</feature>
<reference evidence="2 3" key="1">
    <citation type="journal article" date="2021" name="Sci. Rep.">
        <title>The genome of the diatom Chaetoceros tenuissimus carries an ancient integrated fragment of an extant virus.</title>
        <authorList>
            <person name="Hongo Y."/>
            <person name="Kimura K."/>
            <person name="Takaki Y."/>
            <person name="Yoshida Y."/>
            <person name="Baba S."/>
            <person name="Kobayashi G."/>
            <person name="Nagasaki K."/>
            <person name="Hano T."/>
            <person name="Tomaru Y."/>
        </authorList>
    </citation>
    <scope>NUCLEOTIDE SEQUENCE [LARGE SCALE GENOMIC DNA]</scope>
    <source>
        <strain evidence="2 3">NIES-3715</strain>
    </source>
</reference>
<dbReference type="Proteomes" id="UP001054902">
    <property type="component" value="Unassembled WGS sequence"/>
</dbReference>
<evidence type="ECO:0000313" key="2">
    <source>
        <dbReference type="EMBL" id="GFH50834.1"/>
    </source>
</evidence>
<proteinExistence type="predicted"/>
<dbReference type="SUPFAM" id="SSF140860">
    <property type="entry name" value="Pseudo ankyrin repeat-like"/>
    <property type="match status" value="1"/>
</dbReference>
<comment type="caution">
    <text evidence="2">The sequence shown here is derived from an EMBL/GenBank/DDBJ whole genome shotgun (WGS) entry which is preliminary data.</text>
</comment>
<evidence type="ECO:0000313" key="3">
    <source>
        <dbReference type="Proteomes" id="UP001054902"/>
    </source>
</evidence>
<dbReference type="InterPro" id="IPR036770">
    <property type="entry name" value="Ankyrin_rpt-contain_sf"/>
</dbReference>
<dbReference type="AlphaFoldDB" id="A0AAD3CUH2"/>
<organism evidence="2 3">
    <name type="scientific">Chaetoceros tenuissimus</name>
    <dbReference type="NCBI Taxonomy" id="426638"/>
    <lineage>
        <taxon>Eukaryota</taxon>
        <taxon>Sar</taxon>
        <taxon>Stramenopiles</taxon>
        <taxon>Ochrophyta</taxon>
        <taxon>Bacillariophyta</taxon>
        <taxon>Coscinodiscophyceae</taxon>
        <taxon>Chaetocerotophycidae</taxon>
        <taxon>Chaetocerotales</taxon>
        <taxon>Chaetocerotaceae</taxon>
        <taxon>Chaetoceros</taxon>
    </lineage>
</organism>
<name>A0AAD3CUH2_9STRA</name>
<feature type="compositionally biased region" description="Basic and acidic residues" evidence="1">
    <location>
        <begin position="340"/>
        <end position="350"/>
    </location>
</feature>
<gene>
    <name evidence="2" type="ORF">CTEN210_07310</name>
</gene>
<accession>A0AAD3CUH2</accession>
<dbReference type="Gene3D" id="1.25.40.20">
    <property type="entry name" value="Ankyrin repeat-containing domain"/>
    <property type="match status" value="1"/>
</dbReference>
<feature type="region of interest" description="Disordered" evidence="1">
    <location>
        <begin position="314"/>
        <end position="350"/>
    </location>
</feature>
<keyword evidence="3" id="KW-1185">Reference proteome</keyword>
<protein>
    <submittedName>
        <fullName evidence="2">Uncharacterized protein</fullName>
    </submittedName>
</protein>
<sequence>MVIQDEIKSAADQLCKLITSSMDMSKLKDGICEIINDLSQTADKTKMKHITQQPKKDVRITPLMIACDKRNMNALKCFIKTLQNDDFQSKERILFSMTIGSCYQPSPDGGNQAIHYGIEDAQTLHFLAHIHALQCRLLDADPNCHALKDEFIETQYSCLLSQQNDHGDTPLMIAAANDKLVTIKSWIELVQSSSSRNTQQNNDLIRNILQQKNDSEDSMVSILYGHGKQEILRYLLSLNQKGELPIAQIKFDDVKKCKAIISKMDLLEKRVPVEHKEAFDNQKANIEICLEILTDTISQQAEDMTVLLLNEDESTEQRKTKRKSKNQKKKSASRVTKCNDNSRMEKSHSEPIEVAKPKFVTMDDGTMVSDEKKYIPEQDSQATIKFSTHEKTIHDLLKERCDDTLSQKSEELMEALCLDVKMLLYSPHALAMHLSPSQLEAVETVLKNQMQAVTQAKEIHSRLLQESMTCEK</sequence>